<dbReference type="InterPro" id="IPR050631">
    <property type="entry name" value="PheA/TfdB_FAD_monoxygenase"/>
</dbReference>
<accession>A0A1V4AAQ5</accession>
<dbReference type="GO" id="GO:0016491">
    <property type="term" value="F:oxidoreductase activity"/>
    <property type="evidence" value="ECO:0007669"/>
    <property type="project" value="UniProtKB-KW"/>
</dbReference>
<dbReference type="InterPro" id="IPR032710">
    <property type="entry name" value="NTF2-like_dom_sf"/>
</dbReference>
<protein>
    <recommendedName>
        <fullName evidence="6">FAD-binding monooxygenase</fullName>
    </recommendedName>
</protein>
<dbReference type="Gene3D" id="3.50.50.60">
    <property type="entry name" value="FAD/NAD(P)-binding domain"/>
    <property type="match status" value="2"/>
</dbReference>
<dbReference type="SUPFAM" id="SSF54427">
    <property type="entry name" value="NTF2-like"/>
    <property type="match status" value="1"/>
</dbReference>
<dbReference type="GO" id="GO:0071949">
    <property type="term" value="F:FAD binding"/>
    <property type="evidence" value="ECO:0007669"/>
    <property type="project" value="InterPro"/>
</dbReference>
<evidence type="ECO:0000313" key="5">
    <source>
        <dbReference type="Proteomes" id="UP000190539"/>
    </source>
</evidence>
<keyword evidence="5" id="KW-1185">Reference proteome</keyword>
<dbReference type="EMBL" id="MVFC01000006">
    <property type="protein sequence ID" value="OON80910.1"/>
    <property type="molecule type" value="Genomic_DNA"/>
</dbReference>
<comment type="caution">
    <text evidence="4">The sequence shown here is derived from an EMBL/GenBank/DDBJ whole genome shotgun (WGS) entry which is preliminary data.</text>
</comment>
<organism evidence="4 5">
    <name type="scientific">Streptomyces tsukubensis</name>
    <dbReference type="NCBI Taxonomy" id="83656"/>
    <lineage>
        <taxon>Bacteria</taxon>
        <taxon>Bacillati</taxon>
        <taxon>Actinomycetota</taxon>
        <taxon>Actinomycetes</taxon>
        <taxon>Kitasatosporales</taxon>
        <taxon>Streptomycetaceae</taxon>
        <taxon>Streptomyces</taxon>
    </lineage>
</organism>
<evidence type="ECO:0000313" key="4">
    <source>
        <dbReference type="EMBL" id="OON80910.1"/>
    </source>
</evidence>
<dbReference type="PRINTS" id="PR00420">
    <property type="entry name" value="RNGMNOXGNASE"/>
</dbReference>
<dbReference type="InterPro" id="IPR037401">
    <property type="entry name" value="SnoaL-like"/>
</dbReference>
<dbReference type="Gene3D" id="3.10.450.50">
    <property type="match status" value="1"/>
</dbReference>
<evidence type="ECO:0000259" key="3">
    <source>
        <dbReference type="Pfam" id="PF13577"/>
    </source>
</evidence>
<dbReference type="RefSeq" id="WP_077967192.1">
    <property type="nucleotide sequence ID" value="NZ_CP045178.1"/>
</dbReference>
<evidence type="ECO:0000259" key="2">
    <source>
        <dbReference type="Pfam" id="PF01494"/>
    </source>
</evidence>
<sequence length="589" mass="64478">MNADQGPRAAGSTTDVCVVGGGPAGLTLALLLLRSGVRVTLIERATSMSREYRGEILQPGGLALLDQLGVLDPAAARGGYWLDRFQLVERERVLLDIAYDRLPAPYNRLLSVPQRHVLAELLARCRGFDSFRYLDGHRLSALVEEHGAVRGAVAEGRAGTHTVRAGWVVGADGRFSKTRRLAGIGAERQDVFAFDVLWFKLPQEGPPGREVRVFRAAGRPVLVYPSYPGTVQLGWTLPHKGYAEMAALGVDRIRSEITRAVPAYADRVARHLNALTDFTLLDVFAGRAREWVRDGLVLIGDSAHTHSPLGAQGINLALQDAALLHPVLVEALRDGDFSAERLDAYALPRSRDIDQVMKTQTMQAKAMLSQGRVARVVRPRLAGLVQRTPIGPKITRHIALGNPAARVRSDLFVPGRPAGRRTAPAVRVSTGPLLCPRQEPSKERGLHMDLATLPQERLRAGIEQFYARHMQLLDTGRAEDWARTFTEDGTFALPGRPEPSRGRAELAEGASRAHAAQRAAGETHRHWHGMLDITAQDDGTVRVRCYALVVLTPRGGDPRLHRACVCEDVLVDEGGEWKVRAREVTRDGA</sequence>
<dbReference type="SUPFAM" id="SSF51905">
    <property type="entry name" value="FAD/NAD(P)-binding domain"/>
    <property type="match status" value="1"/>
</dbReference>
<dbReference type="InterPro" id="IPR036188">
    <property type="entry name" value="FAD/NAD-bd_sf"/>
</dbReference>
<dbReference type="STRING" id="83656.B1H18_11120"/>
<dbReference type="Proteomes" id="UP000190539">
    <property type="component" value="Unassembled WGS sequence"/>
</dbReference>
<proteinExistence type="predicted"/>
<dbReference type="OrthoDB" id="9791689at2"/>
<keyword evidence="1" id="KW-0560">Oxidoreductase</keyword>
<dbReference type="Pfam" id="PF13577">
    <property type="entry name" value="SnoaL_4"/>
    <property type="match status" value="1"/>
</dbReference>
<evidence type="ECO:0000256" key="1">
    <source>
        <dbReference type="ARBA" id="ARBA00023002"/>
    </source>
</evidence>
<reference evidence="4 5" key="1">
    <citation type="submission" date="2017-02" db="EMBL/GenBank/DDBJ databases">
        <title>Draft Genome Sequence of Streptomyces tsukubaensis F601, a Producer of the immunosuppressant tacrolimus FK506.</title>
        <authorList>
            <person name="Zong G."/>
            <person name="Zhong C."/>
            <person name="Fu J."/>
            <person name="Qin R."/>
            <person name="Cao G."/>
        </authorList>
    </citation>
    <scope>NUCLEOTIDE SEQUENCE [LARGE SCALE GENOMIC DNA]</scope>
    <source>
        <strain evidence="4 5">F601</strain>
    </source>
</reference>
<feature type="domain" description="FAD-binding" evidence="2">
    <location>
        <begin position="14"/>
        <end position="358"/>
    </location>
</feature>
<dbReference type="InterPro" id="IPR002938">
    <property type="entry name" value="FAD-bd"/>
</dbReference>
<dbReference type="AlphaFoldDB" id="A0A1V4AAQ5"/>
<gene>
    <name evidence="4" type="ORF">B1H18_11120</name>
</gene>
<feature type="domain" description="SnoaL-like" evidence="3">
    <location>
        <begin position="459"/>
        <end position="582"/>
    </location>
</feature>
<dbReference type="Pfam" id="PF01494">
    <property type="entry name" value="FAD_binding_3"/>
    <property type="match status" value="1"/>
</dbReference>
<dbReference type="CDD" id="cd00531">
    <property type="entry name" value="NTF2_like"/>
    <property type="match status" value="1"/>
</dbReference>
<name>A0A1V4AAQ5_9ACTN</name>
<dbReference type="PANTHER" id="PTHR43476">
    <property type="entry name" value="3-(3-HYDROXY-PHENYL)PROPIONATE/3-HYDROXYCINNAMIC ACID HYDROXYLASE"/>
    <property type="match status" value="1"/>
</dbReference>
<dbReference type="PANTHER" id="PTHR43476:SF5">
    <property type="entry name" value="FAD-DEPENDENT MONOOXYGENASE"/>
    <property type="match status" value="1"/>
</dbReference>
<evidence type="ECO:0008006" key="6">
    <source>
        <dbReference type="Google" id="ProtNLM"/>
    </source>
</evidence>